<evidence type="ECO:0000313" key="9">
    <source>
        <dbReference type="EMBL" id="AER58192.1"/>
    </source>
</evidence>
<dbReference type="SUPFAM" id="SSF46626">
    <property type="entry name" value="Cytochrome c"/>
    <property type="match status" value="4"/>
</dbReference>
<name>G8DPL4_9BACT</name>
<dbReference type="PANTHER" id="PTHR37823:SF1">
    <property type="entry name" value="CYTOCHROME C-553-LIKE"/>
    <property type="match status" value="1"/>
</dbReference>
<feature type="signal peptide" evidence="7">
    <location>
        <begin position="1"/>
        <end position="21"/>
    </location>
</feature>
<keyword evidence="2 6" id="KW-0349">Heme</keyword>
<dbReference type="GO" id="GO:0009055">
    <property type="term" value="F:electron transfer activity"/>
    <property type="evidence" value="ECO:0007669"/>
    <property type="project" value="InterPro"/>
</dbReference>
<dbReference type="Gene3D" id="1.10.760.10">
    <property type="entry name" value="Cytochrome c-like domain"/>
    <property type="match status" value="3"/>
</dbReference>
<keyword evidence="3 6" id="KW-0479">Metal-binding</keyword>
<dbReference type="Pfam" id="PF00034">
    <property type="entry name" value="Cytochrom_C"/>
    <property type="match status" value="3"/>
</dbReference>
<feature type="chain" id="PRO_5003509106" evidence="7">
    <location>
        <begin position="22"/>
        <end position="372"/>
    </location>
</feature>
<evidence type="ECO:0000256" key="3">
    <source>
        <dbReference type="ARBA" id="ARBA00022723"/>
    </source>
</evidence>
<keyword evidence="5 6" id="KW-0408">Iron</keyword>
<dbReference type="EMBL" id="HQ856049">
    <property type="protein sequence ID" value="AER58192.1"/>
    <property type="molecule type" value="Genomic_DNA"/>
</dbReference>
<evidence type="ECO:0000256" key="5">
    <source>
        <dbReference type="ARBA" id="ARBA00023004"/>
    </source>
</evidence>
<dbReference type="GO" id="GO:0046872">
    <property type="term" value="F:metal ion binding"/>
    <property type="evidence" value="ECO:0007669"/>
    <property type="project" value="UniProtKB-KW"/>
</dbReference>
<dbReference type="InterPro" id="IPR051811">
    <property type="entry name" value="Cytochrome_c550/c551-like"/>
</dbReference>
<evidence type="ECO:0000256" key="2">
    <source>
        <dbReference type="ARBA" id="ARBA00022617"/>
    </source>
</evidence>
<feature type="domain" description="Cytochrome c" evidence="8">
    <location>
        <begin position="292"/>
        <end position="372"/>
    </location>
</feature>
<organism evidence="9">
    <name type="scientific">uncultured Acidobacteriota bacterium</name>
    <dbReference type="NCBI Taxonomy" id="171953"/>
    <lineage>
        <taxon>Bacteria</taxon>
        <taxon>Pseudomonadati</taxon>
        <taxon>Acidobacteriota</taxon>
        <taxon>environmental samples</taxon>
    </lineage>
</organism>
<dbReference type="InterPro" id="IPR036909">
    <property type="entry name" value="Cyt_c-like_dom_sf"/>
</dbReference>
<feature type="domain" description="Cytochrome c" evidence="8">
    <location>
        <begin position="120"/>
        <end position="204"/>
    </location>
</feature>
<evidence type="ECO:0000256" key="1">
    <source>
        <dbReference type="ARBA" id="ARBA00022448"/>
    </source>
</evidence>
<sequence length="372" mass="41123">MNNAAFIVAVSILGVMPGLRAAAAADADADARRGADFFEGQRCLVCHSVKGSGAAKAPDLSRRLDRNYTPAGIAARMWDHAPVMWAAMAKDNMPIPQVHPDEAADLFAFFYAARYFEKPGEAQRGKRFLQDKRCTECHSIGGVGGSVGPPVEKWESLAAPIILIERMWNQQTQMHNAMAARGIPWPTVNPQELTDMLVYLQNLPETRGTEHFLLLPLPAQGETLFRDKGCIECHRGALALENHLGDSTLTDVAAAMWNHAPQMRQPPPMLTITEWRQLVSYVWAKQFFATRGDATRGHKVFDTKKCAVCHNDASTGAPNLSKPAEPYSAITIVSALWLHGPVMLKMMQEKHIVWPQLTQSEMANVIAYLNSR</sequence>
<evidence type="ECO:0000256" key="6">
    <source>
        <dbReference type="PROSITE-ProRule" id="PRU00433"/>
    </source>
</evidence>
<gene>
    <name evidence="9" type="ORF">LP001_009</name>
</gene>
<dbReference type="InterPro" id="IPR009056">
    <property type="entry name" value="Cyt_c-like_dom"/>
</dbReference>
<keyword evidence="7" id="KW-0732">Signal</keyword>
<accession>G8DPL4</accession>
<dbReference type="GO" id="GO:0020037">
    <property type="term" value="F:heme binding"/>
    <property type="evidence" value="ECO:0007669"/>
    <property type="project" value="InterPro"/>
</dbReference>
<feature type="domain" description="Cytochrome c" evidence="8">
    <location>
        <begin position="29"/>
        <end position="114"/>
    </location>
</feature>
<protein>
    <submittedName>
        <fullName evidence="9">Cytochrome c, class I</fullName>
    </submittedName>
</protein>
<keyword evidence="1" id="KW-0813">Transport</keyword>
<dbReference type="PROSITE" id="PS51007">
    <property type="entry name" value="CYTC"/>
    <property type="match status" value="3"/>
</dbReference>
<keyword evidence="4" id="KW-0249">Electron transport</keyword>
<evidence type="ECO:0000259" key="8">
    <source>
        <dbReference type="PROSITE" id="PS51007"/>
    </source>
</evidence>
<evidence type="ECO:0000256" key="7">
    <source>
        <dbReference type="SAM" id="SignalP"/>
    </source>
</evidence>
<dbReference type="AlphaFoldDB" id="G8DPL4"/>
<evidence type="ECO:0000256" key="4">
    <source>
        <dbReference type="ARBA" id="ARBA00022982"/>
    </source>
</evidence>
<dbReference type="PANTHER" id="PTHR37823">
    <property type="entry name" value="CYTOCHROME C-553-LIKE"/>
    <property type="match status" value="1"/>
</dbReference>
<proteinExistence type="predicted"/>
<reference evidence="9" key="1">
    <citation type="journal article" date="2012" name="FEMS Microbiol. Ecol.">
        <title>Characterization of a new Acidobacteria-derived moderately thermostable lipase from a Brazilian Atlantic Forest soil metagenome.</title>
        <authorList>
            <person name="Faoro H."/>
            <person name="Glogauer A."/>
            <person name="Couto G.H."/>
            <person name="de Souza E.M."/>
            <person name="Rigo L.U."/>
            <person name="Cruz L.M."/>
            <person name="Monteiro R.A."/>
            <person name="de Oliveira Pedrosa F."/>
        </authorList>
    </citation>
    <scope>NUCLEOTIDE SEQUENCE</scope>
</reference>